<evidence type="ECO:0000256" key="7">
    <source>
        <dbReference type="HAMAP-Rule" id="MF_00266"/>
    </source>
</evidence>
<evidence type="ECO:0000256" key="1">
    <source>
        <dbReference type="ARBA" id="ARBA00008569"/>
    </source>
</evidence>
<keyword evidence="3 7" id="KW-0808">Transferase</keyword>
<organism evidence="9 10">
    <name type="scientific">Candidatus Iainarchaeum sp</name>
    <dbReference type="NCBI Taxonomy" id="3101447"/>
    <lineage>
        <taxon>Archaea</taxon>
        <taxon>Candidatus Iainarchaeota</taxon>
        <taxon>Candidatus Iainarchaeia</taxon>
        <taxon>Candidatus Iainarchaeales</taxon>
        <taxon>Candidatus Iainarchaeaceae</taxon>
        <taxon>Candidatus Iainarchaeum</taxon>
    </lineage>
</organism>
<dbReference type="GO" id="GO:0031591">
    <property type="term" value="P:wybutosine biosynthetic process"/>
    <property type="evidence" value="ECO:0007669"/>
    <property type="project" value="InterPro"/>
</dbReference>
<evidence type="ECO:0000313" key="9">
    <source>
        <dbReference type="EMBL" id="HIH08189.1"/>
    </source>
</evidence>
<evidence type="ECO:0000256" key="6">
    <source>
        <dbReference type="ARBA" id="ARBA00030554"/>
    </source>
</evidence>
<comment type="function">
    <text evidence="7">S-adenosyl-L-methionine-dependent methyltransferase that acts as a component of the wyosine derivatives biosynthesis pathway. Probably methylates N-4 position of wybutosine-86 to produce wybutosine-72.</text>
</comment>
<proteinExistence type="inferred from homology"/>
<dbReference type="EC" id="2.1.1.282" evidence="7"/>
<dbReference type="Proteomes" id="UP000577419">
    <property type="component" value="Unassembled WGS sequence"/>
</dbReference>
<sequence>MLEKRFEMVKEHHKKTFEDAAINGKMDPQLVSLCRFIASTKQFFTSSSCSGRIVLLKVNAEESKQESAFHRKWHSTVSADEVWNALEEKTKDELWLKQEPLILHIGAESIEGAKKILEIMRKCGIKRGGIMVAKKGKFLLEIVGTQRMSLPVKKDDKILISRGHLEFVVEKANRKLEKNYGTLGKFEEACRKKLS</sequence>
<reference evidence="10" key="1">
    <citation type="journal article" date="2020" name="bioRxiv">
        <title>A rank-normalized archaeal taxonomy based on genome phylogeny resolves widespread incomplete and uneven classifications.</title>
        <authorList>
            <person name="Rinke C."/>
            <person name="Chuvochina M."/>
            <person name="Mussig A.J."/>
            <person name="Chaumeil P.-A."/>
            <person name="Waite D.W."/>
            <person name="Whitman W.B."/>
            <person name="Parks D.H."/>
            <person name="Hugenholtz P."/>
        </authorList>
    </citation>
    <scope>NUCLEOTIDE SEQUENCE [LARGE SCALE GENOMIC DNA]</scope>
</reference>
<evidence type="ECO:0000313" key="10">
    <source>
        <dbReference type="Proteomes" id="UP000577419"/>
    </source>
</evidence>
<dbReference type="EMBL" id="DUFG01000013">
    <property type="protein sequence ID" value="HIH08189.1"/>
    <property type="molecule type" value="Genomic_DNA"/>
</dbReference>
<evidence type="ECO:0000259" key="8">
    <source>
        <dbReference type="Pfam" id="PF02676"/>
    </source>
</evidence>
<dbReference type="InterPro" id="IPR022908">
    <property type="entry name" value="Taw3"/>
</dbReference>
<evidence type="ECO:0000256" key="5">
    <source>
        <dbReference type="ARBA" id="ARBA00022694"/>
    </source>
</evidence>
<dbReference type="Pfam" id="PF02676">
    <property type="entry name" value="TYW3"/>
    <property type="match status" value="1"/>
</dbReference>
<keyword evidence="5 7" id="KW-0819">tRNA processing</keyword>
<dbReference type="PANTHER" id="PTHR48418:SF1">
    <property type="entry name" value="TRNA WYBUTOSINE-SYNTHESIZING PROTEIN 3"/>
    <property type="match status" value="1"/>
</dbReference>
<gene>
    <name evidence="7" type="primary">taw3</name>
    <name evidence="9" type="ORF">HA237_02335</name>
</gene>
<comment type="caution">
    <text evidence="9">The sequence shown here is derived from an EMBL/GenBank/DDBJ whole genome shotgun (WGS) entry which is preliminary data.</text>
</comment>
<dbReference type="GO" id="GO:0008175">
    <property type="term" value="F:tRNA methyltransferase activity"/>
    <property type="evidence" value="ECO:0007669"/>
    <property type="project" value="InterPro"/>
</dbReference>
<comment type="similarity">
    <text evidence="1 7">Belongs to the TYW3 family.</text>
</comment>
<keyword evidence="2 7" id="KW-0489">Methyltransferase</keyword>
<dbReference type="Gene3D" id="3.30.1960.10">
    <property type="entry name" value="tRNA wybutosine-synthesizing-like"/>
    <property type="match status" value="1"/>
</dbReference>
<dbReference type="PANTHER" id="PTHR48418">
    <property type="entry name" value="TRNA WYBUTOSINE-SYNTHESIZING PROTEIN 3"/>
    <property type="match status" value="1"/>
</dbReference>
<dbReference type="InterPro" id="IPR003827">
    <property type="entry name" value="tRNA_yW-synthesising"/>
</dbReference>
<accession>A0A7J4IV08</accession>
<dbReference type="InterPro" id="IPR036602">
    <property type="entry name" value="tRNA_yW-synthesising-like_sf"/>
</dbReference>
<feature type="domain" description="tRNA wybutosine-synthesizing protein" evidence="8">
    <location>
        <begin position="14"/>
        <end position="190"/>
    </location>
</feature>
<dbReference type="HAMAP" id="MF_00266">
    <property type="entry name" value="TYW3_archaea"/>
    <property type="match status" value="1"/>
</dbReference>
<keyword evidence="4 7" id="KW-0949">S-adenosyl-L-methionine</keyword>
<evidence type="ECO:0000256" key="2">
    <source>
        <dbReference type="ARBA" id="ARBA00022603"/>
    </source>
</evidence>
<dbReference type="GO" id="GO:0030488">
    <property type="term" value="P:tRNA methylation"/>
    <property type="evidence" value="ECO:0007669"/>
    <property type="project" value="InterPro"/>
</dbReference>
<evidence type="ECO:0000256" key="3">
    <source>
        <dbReference type="ARBA" id="ARBA00022679"/>
    </source>
</evidence>
<protein>
    <recommendedName>
        <fullName evidence="6 7">tRNA(Phe) 7-((3-amino-3-carboxypropyl)-4-demethylwyosine(37)-N(4))-methyltransferase</fullName>
        <ecNumber evidence="7">2.1.1.282</ecNumber>
    </recommendedName>
    <alternativeName>
        <fullName evidence="7">tRNA wyosine derivatives biosynthesis protein Taw3</fullName>
    </alternativeName>
</protein>
<dbReference type="SUPFAM" id="SSF111278">
    <property type="entry name" value="SSo0622-like"/>
    <property type="match status" value="1"/>
</dbReference>
<dbReference type="AlphaFoldDB" id="A0A7J4IV08"/>
<evidence type="ECO:0000256" key="4">
    <source>
        <dbReference type="ARBA" id="ARBA00022691"/>
    </source>
</evidence>
<comment type="catalytic activity">
    <reaction evidence="7">
        <text>4-demethyl-7-[(3S)-3-amino-3-carboxypropyl]wyosine(37) in tRNA(Phe) + S-adenosyl-L-methionine = 7-[(3S)-3-amino-3-carboxypropyl]wyosine(37) in tRNA(Phe) + S-adenosyl-L-homocysteine + H(+)</text>
        <dbReference type="Rhea" id="RHEA:36635"/>
        <dbReference type="Rhea" id="RHEA-COMP:10378"/>
        <dbReference type="Rhea" id="RHEA-COMP:10379"/>
        <dbReference type="ChEBI" id="CHEBI:15378"/>
        <dbReference type="ChEBI" id="CHEBI:57856"/>
        <dbReference type="ChEBI" id="CHEBI:59789"/>
        <dbReference type="ChEBI" id="CHEBI:73543"/>
        <dbReference type="ChEBI" id="CHEBI:73550"/>
        <dbReference type="EC" id="2.1.1.282"/>
    </reaction>
</comment>
<name>A0A7J4IV08_9ARCH</name>